<proteinExistence type="predicted"/>
<dbReference type="EMBL" id="JBHSMA010000001">
    <property type="protein sequence ID" value="MFC5408004.1"/>
    <property type="molecule type" value="Genomic_DNA"/>
</dbReference>
<protein>
    <submittedName>
        <fullName evidence="1">Uncharacterized protein</fullName>
    </submittedName>
</protein>
<keyword evidence="2" id="KW-1185">Reference proteome</keyword>
<accession>A0ABW0I5B7</accession>
<comment type="caution">
    <text evidence="1">The sequence shown here is derived from an EMBL/GenBank/DDBJ whole genome shotgun (WGS) entry which is preliminary data.</text>
</comment>
<gene>
    <name evidence="1" type="ORF">ACFPMF_01695</name>
</gene>
<reference evidence="2" key="1">
    <citation type="journal article" date="2019" name="Int. J. Syst. Evol. Microbiol.">
        <title>The Global Catalogue of Microorganisms (GCM) 10K type strain sequencing project: providing services to taxonomists for standard genome sequencing and annotation.</title>
        <authorList>
            <consortium name="The Broad Institute Genomics Platform"/>
            <consortium name="The Broad Institute Genome Sequencing Center for Infectious Disease"/>
            <person name="Wu L."/>
            <person name="Ma J."/>
        </authorList>
    </citation>
    <scope>NUCLEOTIDE SEQUENCE [LARGE SCALE GENOMIC DNA]</scope>
    <source>
        <strain evidence="2">CCUG 55250</strain>
    </source>
</reference>
<evidence type="ECO:0000313" key="2">
    <source>
        <dbReference type="Proteomes" id="UP001596106"/>
    </source>
</evidence>
<dbReference type="SUPFAM" id="SSF69279">
    <property type="entry name" value="Phage tail proteins"/>
    <property type="match status" value="1"/>
</dbReference>
<dbReference type="RefSeq" id="WP_379840694.1">
    <property type="nucleotide sequence ID" value="NZ_JBHSMA010000001.1"/>
</dbReference>
<dbReference type="Proteomes" id="UP001596106">
    <property type="component" value="Unassembled WGS sequence"/>
</dbReference>
<name>A0ABW0I5B7_9BACT</name>
<evidence type="ECO:0000313" key="1">
    <source>
        <dbReference type="EMBL" id="MFC5408004.1"/>
    </source>
</evidence>
<organism evidence="1 2">
    <name type="scientific">Larkinella bovis</name>
    <dbReference type="NCBI Taxonomy" id="683041"/>
    <lineage>
        <taxon>Bacteria</taxon>
        <taxon>Pseudomonadati</taxon>
        <taxon>Bacteroidota</taxon>
        <taxon>Cytophagia</taxon>
        <taxon>Cytophagales</taxon>
        <taxon>Spirosomataceae</taxon>
        <taxon>Larkinella</taxon>
    </lineage>
</organism>
<sequence>MKTLQSIGLLLALTISSITTVIAKPDREMFRMDYEIEIGNVTLKGIESVTVESSVDALVDTCTITLPGMIRNKAYQIEDKIKRGDKVAVKLGYDGNLSTEFVGYLRAIYPNTPMKLEFEDAIFLTRKDIKDKTFAKTNVVEILQYVVDELNKQLSPNQQFKVVTDMKGLQFDKFTILRANGFQVLDKLKQETGLAIYAKENELHCHLKYTEKTGSVTYDFTRNLEESSDLQYVKKEDTKVLVKVIGRTKKGANIEVEVGEKGGDVRTFQRPTISDKASLETIAKEELKHLSYDGYKGSVKGWLLPICATGYTAKVIDPDYKEREGSYYVNAVKTEFSASGGRRTVTLGVKVS</sequence>